<sequence length="656" mass="75200">MKLNSALAYDHSSAGFGEARQFGFEMNAMAFHAVIDGIYSDKILAPVREYSTNAYDAHLMADKEDEPFVLMAPSTFHPYFMVRDFGPGMIHEEVMDRATTMFASNKRDTNKQVGMLGLGMKSAFAYTKQYTITCYDGVEQRDYVCYLDAGGSPTVTALDPVPSTEPRGVKVSFPVQQGDIEKFKIAISKVMIGFDPMPNILNEQWRPSVPTATFQGSNFRLVKSNHIASPHIRQGCVLYPLDLNQLGIDNWNDRQLPIIIDVPIGTASVSTSREQLGYDELTKKNLASIFQAARQEIVDTLQQKLDEPDSYHDACTLFEQLRSVLPWSLFPKDTKWRDKRELRTAFSWSGGTGSKIRVNPLFANDDLSWTSAKNKDAVISPKGVKSMVIAWESWSCTFGKERLRMYRHHNPDQNVLWVKEEHVGSAMRYYGIDTVIDLRDYERMKLPRAVREKRSFGKMDVRRFNRWRDVVTDYDLDQKTIYVLSEAHMYLVCGQTLAFETVWEKFIKPATNAGLIDAPMIVLLKNQRKLPEGKENWVSLDDILKSMVKDFDPVDYRNRKERNSLFHDGMFSALLPHKDKLPKLLKNFFDSAVAEPLTYGEGDLAKLWKEVTGKELLPLRPQLIDRFRKLTGRYPLLQLVRNNEAYLDHYLKLIAR</sequence>
<dbReference type="SUPFAM" id="SSF55874">
    <property type="entry name" value="ATPase domain of HSP90 chaperone/DNA topoisomerase II/histidine kinase"/>
    <property type="match status" value="1"/>
</dbReference>
<dbReference type="AlphaFoldDB" id="A0AAU8CIQ9"/>
<dbReference type="EMBL" id="CP159253">
    <property type="protein sequence ID" value="XCG46763.1"/>
    <property type="molecule type" value="Genomic_DNA"/>
</dbReference>
<accession>A0AAU8CIQ9</accession>
<dbReference type="InterPro" id="IPR036890">
    <property type="entry name" value="HATPase_C_sf"/>
</dbReference>
<organism evidence="1">
    <name type="scientific">Mesorhizobium sp. WSM2240</name>
    <dbReference type="NCBI Taxonomy" id="3228851"/>
    <lineage>
        <taxon>Bacteria</taxon>
        <taxon>Pseudomonadati</taxon>
        <taxon>Pseudomonadota</taxon>
        <taxon>Alphaproteobacteria</taxon>
        <taxon>Hyphomicrobiales</taxon>
        <taxon>Phyllobacteriaceae</taxon>
        <taxon>Mesorhizobium</taxon>
    </lineage>
</organism>
<gene>
    <name evidence="1" type="ORF">ABVK50_15690</name>
</gene>
<dbReference type="RefSeq" id="WP_353645699.1">
    <property type="nucleotide sequence ID" value="NZ_CP159253.1"/>
</dbReference>
<dbReference type="Gene3D" id="3.30.565.10">
    <property type="entry name" value="Histidine kinase-like ATPase, C-terminal domain"/>
    <property type="match status" value="1"/>
</dbReference>
<protein>
    <recommendedName>
        <fullName evidence="2">ATP-binding protein</fullName>
    </recommendedName>
</protein>
<proteinExistence type="predicted"/>
<evidence type="ECO:0008006" key="2">
    <source>
        <dbReference type="Google" id="ProtNLM"/>
    </source>
</evidence>
<name>A0AAU8CIQ9_9HYPH</name>
<reference evidence="1" key="1">
    <citation type="submission" date="2024-06" db="EMBL/GenBank/DDBJ databases">
        <title>Mesorhizobium karijinii sp. nov., a symbiont of the iconic Swainsona formosa from arid Australia.</title>
        <authorList>
            <person name="Hill Y.J."/>
            <person name="Watkin E.L.J."/>
            <person name="O'Hara G.W."/>
            <person name="Terpolilli J."/>
            <person name="Tye M.L."/>
            <person name="Kohlmeier M.G."/>
        </authorList>
    </citation>
    <scope>NUCLEOTIDE SEQUENCE</scope>
    <source>
        <strain evidence="1">WSM2240</strain>
    </source>
</reference>
<evidence type="ECO:0000313" key="1">
    <source>
        <dbReference type="EMBL" id="XCG46763.1"/>
    </source>
</evidence>